<keyword evidence="7" id="KW-1185">Reference proteome</keyword>
<evidence type="ECO:0000256" key="4">
    <source>
        <dbReference type="ARBA" id="ARBA00023136"/>
    </source>
</evidence>
<dbReference type="Proteomes" id="UP000070501">
    <property type="component" value="Unassembled WGS sequence"/>
</dbReference>
<dbReference type="GO" id="GO:0016020">
    <property type="term" value="C:membrane"/>
    <property type="evidence" value="ECO:0007669"/>
    <property type="project" value="UniProtKB-SubCell"/>
</dbReference>
<organism evidence="6 7">
    <name type="scientific">Microdochium bolleyi</name>
    <dbReference type="NCBI Taxonomy" id="196109"/>
    <lineage>
        <taxon>Eukaryota</taxon>
        <taxon>Fungi</taxon>
        <taxon>Dikarya</taxon>
        <taxon>Ascomycota</taxon>
        <taxon>Pezizomycotina</taxon>
        <taxon>Sordariomycetes</taxon>
        <taxon>Xylariomycetidae</taxon>
        <taxon>Xylariales</taxon>
        <taxon>Microdochiaceae</taxon>
        <taxon>Microdochium</taxon>
    </lineage>
</organism>
<evidence type="ECO:0000256" key="2">
    <source>
        <dbReference type="ARBA" id="ARBA00022692"/>
    </source>
</evidence>
<evidence type="ECO:0000256" key="5">
    <source>
        <dbReference type="SAM" id="Phobius"/>
    </source>
</evidence>
<gene>
    <name evidence="6" type="ORF">Micbo1qcDRAFT_185747</name>
</gene>
<evidence type="ECO:0000313" key="6">
    <source>
        <dbReference type="EMBL" id="KXJ87130.1"/>
    </source>
</evidence>
<feature type="transmembrane region" description="Helical" evidence="5">
    <location>
        <begin position="122"/>
        <end position="144"/>
    </location>
</feature>
<name>A0A136IQD0_9PEZI</name>
<evidence type="ECO:0000256" key="3">
    <source>
        <dbReference type="ARBA" id="ARBA00022989"/>
    </source>
</evidence>
<dbReference type="PANTHER" id="PTHR31465:SF17">
    <property type="entry name" value="DOMAIN PROTEIN, PUTATIVE (AFU_ORTHOLOGUE AFUA_5G09900)-RELATED"/>
    <property type="match status" value="1"/>
</dbReference>
<feature type="transmembrane region" description="Helical" evidence="5">
    <location>
        <begin position="240"/>
        <end position="259"/>
    </location>
</feature>
<comment type="subcellular location">
    <subcellularLocation>
        <location evidence="1">Membrane</location>
        <topology evidence="1">Multi-pass membrane protein</topology>
    </subcellularLocation>
</comment>
<accession>A0A136IQD0</accession>
<feature type="transmembrane region" description="Helical" evidence="5">
    <location>
        <begin position="159"/>
        <end position="182"/>
    </location>
</feature>
<sequence length="288" mass="32169">MANETDTPKGMAPFDLYPYNPAQAPAFTYMVLFGIIAIVNIVVLIPYRSWFPIPLIIGCGMETAAYYVRTQSHNDIRRTLPFLLQNLLLLAAPPFIAASIYMSPRRLARALNSEDRVSAPRLLTKLFVLIDTVCFATQVAGAIMSSSEQADEAQRGRTIIIVGLVLQIIAFALFAAWTAVFHRRMASAIVNGAGKPGTRHWQRYIYGLYVISLLFVVRNITRLIEYNEGPGGEMLSNEVYLYALEGTTMLLIVAIFAALHPGRLRMHARRFGRKQDVDETVELRSATL</sequence>
<protein>
    <submittedName>
        <fullName evidence="6">RTA1 like protein-domain-containing protein</fullName>
    </submittedName>
</protein>
<dbReference type="OrthoDB" id="3358017at2759"/>
<keyword evidence="4 5" id="KW-0472">Membrane</keyword>
<feature type="transmembrane region" description="Helical" evidence="5">
    <location>
        <begin position="203"/>
        <end position="220"/>
    </location>
</feature>
<dbReference type="InParanoid" id="A0A136IQD0"/>
<feature type="transmembrane region" description="Helical" evidence="5">
    <location>
        <begin position="80"/>
        <end position="101"/>
    </location>
</feature>
<dbReference type="AlphaFoldDB" id="A0A136IQD0"/>
<dbReference type="Pfam" id="PF04479">
    <property type="entry name" value="RTA1"/>
    <property type="match status" value="1"/>
</dbReference>
<reference evidence="7" key="1">
    <citation type="submission" date="2016-02" db="EMBL/GenBank/DDBJ databases">
        <title>Draft genome sequence of Microdochium bolleyi, a fungal endophyte of beachgrass.</title>
        <authorList>
            <consortium name="DOE Joint Genome Institute"/>
            <person name="David A.S."/>
            <person name="May G."/>
            <person name="Haridas S."/>
            <person name="Lim J."/>
            <person name="Wang M."/>
            <person name="Labutti K."/>
            <person name="Lipzen A."/>
            <person name="Barry K."/>
            <person name="Grigoriev I.V."/>
        </authorList>
    </citation>
    <scope>NUCLEOTIDE SEQUENCE [LARGE SCALE GENOMIC DNA]</scope>
    <source>
        <strain evidence="7">J235TASD1</strain>
    </source>
</reference>
<keyword evidence="2 5" id="KW-0812">Transmembrane</keyword>
<evidence type="ECO:0000313" key="7">
    <source>
        <dbReference type="Proteomes" id="UP000070501"/>
    </source>
</evidence>
<keyword evidence="3 5" id="KW-1133">Transmembrane helix</keyword>
<feature type="transmembrane region" description="Helical" evidence="5">
    <location>
        <begin position="26"/>
        <end position="45"/>
    </location>
</feature>
<evidence type="ECO:0000256" key="1">
    <source>
        <dbReference type="ARBA" id="ARBA00004141"/>
    </source>
</evidence>
<dbReference type="InterPro" id="IPR007568">
    <property type="entry name" value="RTA1"/>
</dbReference>
<dbReference type="PANTHER" id="PTHR31465">
    <property type="entry name" value="PROTEIN RTA1-RELATED"/>
    <property type="match status" value="1"/>
</dbReference>
<feature type="transmembrane region" description="Helical" evidence="5">
    <location>
        <begin position="50"/>
        <end position="68"/>
    </location>
</feature>
<proteinExistence type="predicted"/>
<dbReference type="EMBL" id="KQ964264">
    <property type="protein sequence ID" value="KXJ87130.1"/>
    <property type="molecule type" value="Genomic_DNA"/>
</dbReference>